<evidence type="ECO:0000256" key="1">
    <source>
        <dbReference type="SAM" id="MobiDB-lite"/>
    </source>
</evidence>
<gene>
    <name evidence="2" type="ORF">C8A04DRAFT_9142</name>
</gene>
<reference evidence="2" key="2">
    <citation type="submission" date="2023-05" db="EMBL/GenBank/DDBJ databases">
        <authorList>
            <consortium name="Lawrence Berkeley National Laboratory"/>
            <person name="Steindorff A."/>
            <person name="Hensen N."/>
            <person name="Bonometti L."/>
            <person name="Westerberg I."/>
            <person name="Brannstrom I.O."/>
            <person name="Guillou S."/>
            <person name="Cros-Aarteil S."/>
            <person name="Calhoun S."/>
            <person name="Haridas S."/>
            <person name="Kuo A."/>
            <person name="Mondo S."/>
            <person name="Pangilinan J."/>
            <person name="Riley R."/>
            <person name="Labutti K."/>
            <person name="Andreopoulos B."/>
            <person name="Lipzen A."/>
            <person name="Chen C."/>
            <person name="Yanf M."/>
            <person name="Daum C."/>
            <person name="Ng V."/>
            <person name="Clum A."/>
            <person name="Ohm R."/>
            <person name="Martin F."/>
            <person name="Silar P."/>
            <person name="Natvig D."/>
            <person name="Lalanne C."/>
            <person name="Gautier V."/>
            <person name="Ament-Velasquez S.L."/>
            <person name="Kruys A."/>
            <person name="Hutchinson M.I."/>
            <person name="Powell A.J."/>
            <person name="Barry K."/>
            <person name="Miller A.N."/>
            <person name="Grigoriev I.V."/>
            <person name="Debuchy R."/>
            <person name="Gladieux P."/>
            <person name="Thoren M.H."/>
            <person name="Johannesson H."/>
        </authorList>
    </citation>
    <scope>NUCLEOTIDE SEQUENCE</scope>
    <source>
        <strain evidence="2">CBS 141.50</strain>
    </source>
</reference>
<organism evidence="2 3">
    <name type="scientific">Dichotomopilus funicola</name>
    <dbReference type="NCBI Taxonomy" id="1934379"/>
    <lineage>
        <taxon>Eukaryota</taxon>
        <taxon>Fungi</taxon>
        <taxon>Dikarya</taxon>
        <taxon>Ascomycota</taxon>
        <taxon>Pezizomycotina</taxon>
        <taxon>Sordariomycetes</taxon>
        <taxon>Sordariomycetidae</taxon>
        <taxon>Sordariales</taxon>
        <taxon>Chaetomiaceae</taxon>
        <taxon>Dichotomopilus</taxon>
    </lineage>
</organism>
<feature type="region of interest" description="Disordered" evidence="1">
    <location>
        <begin position="1"/>
        <end position="23"/>
    </location>
</feature>
<name>A0AAN6ZQP0_9PEZI</name>
<sequence length="192" mass="21527">MVTTVRKPLPTPPKAQVIPAPGRAPTTGKLSVFLAGSITASSAGPDWRLPLIESLRGHQLTLFNPLREDWNASWREDMSFGPFREQVDWEQDMQERADVLVVYFGAMTDAPISLLELGLSARSPTKKIIVVCHNLYPKLGYVEIVSRRLGLDFFKVGNEKDLLWGVQERLLKLLRARLPRRAPPGQQSQQSA</sequence>
<dbReference type="AlphaFoldDB" id="A0AAN6ZQP0"/>
<evidence type="ECO:0008006" key="4">
    <source>
        <dbReference type="Google" id="ProtNLM"/>
    </source>
</evidence>
<dbReference type="InterPro" id="IPR039470">
    <property type="entry name" value="Nuc_deoxyri_tr2"/>
</dbReference>
<reference evidence="2" key="1">
    <citation type="journal article" date="2023" name="Mol. Phylogenet. Evol.">
        <title>Genome-scale phylogeny and comparative genomics of the fungal order Sordariales.</title>
        <authorList>
            <person name="Hensen N."/>
            <person name="Bonometti L."/>
            <person name="Westerberg I."/>
            <person name="Brannstrom I.O."/>
            <person name="Guillou S."/>
            <person name="Cros-Aarteil S."/>
            <person name="Calhoun S."/>
            <person name="Haridas S."/>
            <person name="Kuo A."/>
            <person name="Mondo S."/>
            <person name="Pangilinan J."/>
            <person name="Riley R."/>
            <person name="LaButti K."/>
            <person name="Andreopoulos B."/>
            <person name="Lipzen A."/>
            <person name="Chen C."/>
            <person name="Yan M."/>
            <person name="Daum C."/>
            <person name="Ng V."/>
            <person name="Clum A."/>
            <person name="Steindorff A."/>
            <person name="Ohm R.A."/>
            <person name="Martin F."/>
            <person name="Silar P."/>
            <person name="Natvig D.O."/>
            <person name="Lalanne C."/>
            <person name="Gautier V."/>
            <person name="Ament-Velasquez S.L."/>
            <person name="Kruys A."/>
            <person name="Hutchinson M.I."/>
            <person name="Powell A.J."/>
            <person name="Barry K."/>
            <person name="Miller A.N."/>
            <person name="Grigoriev I.V."/>
            <person name="Debuchy R."/>
            <person name="Gladieux P."/>
            <person name="Hiltunen Thoren M."/>
            <person name="Johannesson H."/>
        </authorList>
    </citation>
    <scope>NUCLEOTIDE SEQUENCE</scope>
    <source>
        <strain evidence="2">CBS 141.50</strain>
    </source>
</reference>
<dbReference type="Proteomes" id="UP001302676">
    <property type="component" value="Unassembled WGS sequence"/>
</dbReference>
<evidence type="ECO:0000313" key="3">
    <source>
        <dbReference type="Proteomes" id="UP001302676"/>
    </source>
</evidence>
<accession>A0AAN6ZQP0</accession>
<evidence type="ECO:0000313" key="2">
    <source>
        <dbReference type="EMBL" id="KAK4147322.1"/>
    </source>
</evidence>
<dbReference type="GeneID" id="87821983"/>
<dbReference type="Pfam" id="PF15891">
    <property type="entry name" value="Nuc_deoxyri_tr2"/>
    <property type="match status" value="1"/>
</dbReference>
<dbReference type="Gene3D" id="3.40.50.450">
    <property type="match status" value="1"/>
</dbReference>
<comment type="caution">
    <text evidence="2">The sequence shown here is derived from an EMBL/GenBank/DDBJ whole genome shotgun (WGS) entry which is preliminary data.</text>
</comment>
<keyword evidence="3" id="KW-1185">Reference proteome</keyword>
<dbReference type="RefSeq" id="XP_062640693.1">
    <property type="nucleotide sequence ID" value="XM_062785370.1"/>
</dbReference>
<protein>
    <recommendedName>
        <fullName evidence="4">Nucleoside 2-deoxyribosyltransferase-like protein</fullName>
    </recommendedName>
</protein>
<proteinExistence type="predicted"/>
<dbReference type="EMBL" id="MU853556">
    <property type="protein sequence ID" value="KAK4147322.1"/>
    <property type="molecule type" value="Genomic_DNA"/>
</dbReference>